<reference evidence="3" key="1">
    <citation type="journal article" date="2019" name="Int. J. Syst. Evol. Microbiol.">
        <title>The Global Catalogue of Microorganisms (GCM) 10K type strain sequencing project: providing services to taxonomists for standard genome sequencing and annotation.</title>
        <authorList>
            <consortium name="The Broad Institute Genomics Platform"/>
            <consortium name="The Broad Institute Genome Sequencing Center for Infectious Disease"/>
            <person name="Wu L."/>
            <person name="Ma J."/>
        </authorList>
    </citation>
    <scope>NUCLEOTIDE SEQUENCE [LARGE SCALE GENOMIC DNA]</scope>
    <source>
        <strain evidence="3">CGMCC 4.7319</strain>
    </source>
</reference>
<dbReference type="Proteomes" id="UP000597656">
    <property type="component" value="Unassembled WGS sequence"/>
</dbReference>
<feature type="region of interest" description="Disordered" evidence="1">
    <location>
        <begin position="64"/>
        <end position="99"/>
    </location>
</feature>
<evidence type="ECO:0000256" key="1">
    <source>
        <dbReference type="SAM" id="MobiDB-lite"/>
    </source>
</evidence>
<keyword evidence="3" id="KW-1185">Reference proteome</keyword>
<evidence type="ECO:0000313" key="2">
    <source>
        <dbReference type="EMBL" id="GGM88819.1"/>
    </source>
</evidence>
<protein>
    <submittedName>
        <fullName evidence="2">Uncharacterized protein</fullName>
    </submittedName>
</protein>
<comment type="caution">
    <text evidence="2">The sequence shown here is derived from an EMBL/GenBank/DDBJ whole genome shotgun (WGS) entry which is preliminary data.</text>
</comment>
<organism evidence="2 3">
    <name type="scientific">Lentzea pudingi</name>
    <dbReference type="NCBI Taxonomy" id="1789439"/>
    <lineage>
        <taxon>Bacteria</taxon>
        <taxon>Bacillati</taxon>
        <taxon>Actinomycetota</taxon>
        <taxon>Actinomycetes</taxon>
        <taxon>Pseudonocardiales</taxon>
        <taxon>Pseudonocardiaceae</taxon>
        <taxon>Lentzea</taxon>
    </lineage>
</organism>
<name>A0ABQ2HQN4_9PSEU</name>
<gene>
    <name evidence="2" type="ORF">GCM10011609_27010</name>
</gene>
<evidence type="ECO:0000313" key="3">
    <source>
        <dbReference type="Proteomes" id="UP000597656"/>
    </source>
</evidence>
<sequence length="142" mass="15658">MFKSVTGVDQSESVNLRTGFRDGVTELVHRASTRARNGMTRSCGAPAGDRKCDTLWVRLRHGHRRIPSGRDDGRPMPDFGLVPVTRNPTGNKGATGLTRTDDDRVATCIADPGGVRSVRTTRTVEDRRRKSLQRVKVAGSEW</sequence>
<proteinExistence type="predicted"/>
<dbReference type="EMBL" id="BMNC01000003">
    <property type="protein sequence ID" value="GGM88819.1"/>
    <property type="molecule type" value="Genomic_DNA"/>
</dbReference>
<accession>A0ABQ2HQN4</accession>